<feature type="coiled-coil region" evidence="6">
    <location>
        <begin position="314"/>
        <end position="355"/>
    </location>
</feature>
<evidence type="ECO:0000256" key="7">
    <source>
        <dbReference type="SAM" id="MobiDB-lite"/>
    </source>
</evidence>
<evidence type="ECO:0000313" key="10">
    <source>
        <dbReference type="Proteomes" id="UP000243975"/>
    </source>
</evidence>
<evidence type="ECO:0000256" key="1">
    <source>
        <dbReference type="ARBA" id="ARBA00004123"/>
    </source>
</evidence>
<keyword evidence="5" id="KW-0539">Nucleus</keyword>
<reference evidence="9 10" key="1">
    <citation type="journal article" date="2016" name="Sci. Rep.">
        <title>The genome sequence of the outbreeding globe artichoke constructed de novo incorporating a phase-aware low-pass sequencing strategy of F1 progeny.</title>
        <authorList>
            <person name="Scaglione D."/>
            <person name="Reyes-Chin-Wo S."/>
            <person name="Acquadro A."/>
            <person name="Froenicke L."/>
            <person name="Portis E."/>
            <person name="Beitel C."/>
            <person name="Tirone M."/>
            <person name="Mauro R."/>
            <person name="Lo Monaco A."/>
            <person name="Mauromicale G."/>
            <person name="Faccioli P."/>
            <person name="Cattivelli L."/>
            <person name="Rieseberg L."/>
            <person name="Michelmore R."/>
            <person name="Lanteri S."/>
        </authorList>
    </citation>
    <scope>NUCLEOTIDE SEQUENCE [LARGE SCALE GENOMIC DNA]</scope>
    <source>
        <strain evidence="9">2C</strain>
    </source>
</reference>
<proteinExistence type="predicted"/>
<keyword evidence="4" id="KW-0804">Transcription</keyword>
<dbReference type="STRING" id="59895.A0A103XKP7"/>
<dbReference type="PANTHER" id="PTHR31391">
    <property type="entry name" value="B3 DOMAIN-CONTAINING PROTEIN OS11G0197600-RELATED"/>
    <property type="match status" value="1"/>
</dbReference>
<organism evidence="9 10">
    <name type="scientific">Cynara cardunculus var. scolymus</name>
    <name type="common">Globe artichoke</name>
    <name type="synonym">Cynara scolymus</name>
    <dbReference type="NCBI Taxonomy" id="59895"/>
    <lineage>
        <taxon>Eukaryota</taxon>
        <taxon>Viridiplantae</taxon>
        <taxon>Streptophyta</taxon>
        <taxon>Embryophyta</taxon>
        <taxon>Tracheophyta</taxon>
        <taxon>Spermatophyta</taxon>
        <taxon>Magnoliopsida</taxon>
        <taxon>eudicotyledons</taxon>
        <taxon>Gunneridae</taxon>
        <taxon>Pentapetalae</taxon>
        <taxon>asterids</taxon>
        <taxon>campanulids</taxon>
        <taxon>Asterales</taxon>
        <taxon>Asteraceae</taxon>
        <taxon>Carduoideae</taxon>
        <taxon>Cardueae</taxon>
        <taxon>Carduinae</taxon>
        <taxon>Cynara</taxon>
    </lineage>
</organism>
<protein>
    <submittedName>
        <fullName evidence="9">B3 DNA binding domain-containing protein</fullName>
    </submittedName>
</protein>
<keyword evidence="10" id="KW-1185">Reference proteome</keyword>
<dbReference type="SMART" id="SM01019">
    <property type="entry name" value="B3"/>
    <property type="match status" value="1"/>
</dbReference>
<dbReference type="Gramene" id="KVH92537">
    <property type="protein sequence ID" value="KVH92537"/>
    <property type="gene ID" value="Ccrd_005424"/>
</dbReference>
<dbReference type="InterPro" id="IPR015300">
    <property type="entry name" value="DNA-bd_pseudobarrel_sf"/>
</dbReference>
<dbReference type="PANTHER" id="PTHR31391:SF88">
    <property type="entry name" value="DNA-BINDING PSEUDOBARREL DOMAIN-CONTAINING PROTEIN-RELATED"/>
    <property type="match status" value="1"/>
</dbReference>
<feature type="domain" description="TF-B3" evidence="8">
    <location>
        <begin position="18"/>
        <end position="113"/>
    </location>
</feature>
<comment type="subcellular location">
    <subcellularLocation>
        <location evidence="1">Nucleus</location>
    </subcellularLocation>
</comment>
<dbReference type="Pfam" id="PF02362">
    <property type="entry name" value="B3"/>
    <property type="match status" value="1"/>
</dbReference>
<dbReference type="Proteomes" id="UP000243975">
    <property type="component" value="Unassembled WGS sequence"/>
</dbReference>
<dbReference type="GO" id="GO:0003677">
    <property type="term" value="F:DNA binding"/>
    <property type="evidence" value="ECO:0007669"/>
    <property type="project" value="UniProtKB-KW"/>
</dbReference>
<dbReference type="EMBL" id="LEKV01004814">
    <property type="protein sequence ID" value="KVH92537.1"/>
    <property type="molecule type" value="Genomic_DNA"/>
</dbReference>
<dbReference type="Gene3D" id="2.40.330.10">
    <property type="entry name" value="DNA-binding pseudobarrel domain"/>
    <property type="match status" value="1"/>
</dbReference>
<gene>
    <name evidence="9" type="ORF">Ccrd_005424</name>
</gene>
<dbReference type="PROSITE" id="PS50863">
    <property type="entry name" value="B3"/>
    <property type="match status" value="1"/>
</dbReference>
<evidence type="ECO:0000256" key="3">
    <source>
        <dbReference type="ARBA" id="ARBA00023125"/>
    </source>
</evidence>
<keyword evidence="3" id="KW-0238">DNA-binding</keyword>
<keyword evidence="2" id="KW-0805">Transcription regulation</keyword>
<evidence type="ECO:0000256" key="4">
    <source>
        <dbReference type="ARBA" id="ARBA00023163"/>
    </source>
</evidence>
<feature type="compositionally biased region" description="Low complexity" evidence="7">
    <location>
        <begin position="150"/>
        <end position="163"/>
    </location>
</feature>
<evidence type="ECO:0000259" key="8">
    <source>
        <dbReference type="PROSITE" id="PS50863"/>
    </source>
</evidence>
<evidence type="ECO:0000256" key="6">
    <source>
        <dbReference type="SAM" id="Coils"/>
    </source>
</evidence>
<dbReference type="SUPFAM" id="SSF101936">
    <property type="entry name" value="DNA-binding pseudobarrel domain"/>
    <property type="match status" value="1"/>
</dbReference>
<dbReference type="InterPro" id="IPR003340">
    <property type="entry name" value="B3_DNA-bd"/>
</dbReference>
<evidence type="ECO:0000256" key="2">
    <source>
        <dbReference type="ARBA" id="ARBA00023015"/>
    </source>
</evidence>
<feature type="region of interest" description="Disordered" evidence="7">
    <location>
        <begin position="120"/>
        <end position="182"/>
    </location>
</feature>
<dbReference type="OMA" id="KYIACKT"/>
<evidence type="ECO:0000256" key="5">
    <source>
        <dbReference type="ARBA" id="ARBA00023242"/>
    </source>
</evidence>
<dbReference type="GO" id="GO:0005634">
    <property type="term" value="C:nucleus"/>
    <property type="evidence" value="ECO:0007669"/>
    <property type="project" value="UniProtKB-SubCell"/>
</dbReference>
<accession>A0A103XKP7</accession>
<feature type="non-terminal residue" evidence="9">
    <location>
        <position position="370"/>
    </location>
</feature>
<evidence type="ECO:0000313" key="9">
    <source>
        <dbReference type="EMBL" id="KVH92537.1"/>
    </source>
</evidence>
<sequence>MIRALEVQSSLGIEFPSCIKIMVRSQVSCGFWMGLPLPFCRSFLPKEDTTFLLEDEKGEQCEVKYIAYKSGLSAGWKKFAVTHNLIEGDVLVYILKANVSNEVDGALSLLNLEAHTEQITPVTPSPKTKRSKHTEPLSLTVVEKKHKKTPPSSRSIPPSQLSSHRIEHSGNDSEEVGSEVLEGSRPSKPVLLFQEVKAFEEFRIVVKGLCIDSELPDDVRASYYKLCLDRKQFLHDGLREGLYYKLVAGMIGETVSIANEIKNCKPTTTKEEFGVWDDSLRSFELLGMKVGFLRDRIHTLATLVSEGALDMKRYVEARNEQKRIKDEIKKLTEKISELKENARKFERISGSLKRKAEKYEHRFRDALGTP</sequence>
<dbReference type="CDD" id="cd10017">
    <property type="entry name" value="B3_DNA"/>
    <property type="match status" value="1"/>
</dbReference>
<dbReference type="InterPro" id="IPR044837">
    <property type="entry name" value="REM16-like"/>
</dbReference>
<name>A0A103XKP7_CYNCS</name>
<keyword evidence="6" id="KW-0175">Coiled coil</keyword>
<comment type="caution">
    <text evidence="9">The sequence shown here is derived from an EMBL/GenBank/DDBJ whole genome shotgun (WGS) entry which is preliminary data.</text>
</comment>
<dbReference type="AlphaFoldDB" id="A0A103XKP7"/>